<dbReference type="AlphaFoldDB" id="E4UUT5"/>
<name>E4UUT5_ARTGP</name>
<dbReference type="InParanoid" id="E4UUT5"/>
<evidence type="ECO:0000256" key="1">
    <source>
        <dbReference type="SAM" id="MobiDB-lite"/>
    </source>
</evidence>
<dbReference type="OrthoDB" id="427960at2759"/>
<dbReference type="Proteomes" id="UP000002669">
    <property type="component" value="Unassembled WGS sequence"/>
</dbReference>
<dbReference type="VEuPathDB" id="FungiDB:MGYG_04055"/>
<feature type="compositionally biased region" description="Polar residues" evidence="1">
    <location>
        <begin position="162"/>
        <end position="179"/>
    </location>
</feature>
<keyword evidence="3" id="KW-1185">Reference proteome</keyword>
<feature type="region of interest" description="Disordered" evidence="1">
    <location>
        <begin position="112"/>
        <end position="205"/>
    </location>
</feature>
<reference evidence="3" key="1">
    <citation type="journal article" date="2012" name="MBio">
        <title>Comparative genome analysis of Trichophyton rubrum and related dermatophytes reveals candidate genes involved in infection.</title>
        <authorList>
            <person name="Martinez D.A."/>
            <person name="Oliver B.G."/>
            <person name="Graeser Y."/>
            <person name="Goldberg J.M."/>
            <person name="Li W."/>
            <person name="Martinez-Rossi N.M."/>
            <person name="Monod M."/>
            <person name="Shelest E."/>
            <person name="Barton R.C."/>
            <person name="Birch E."/>
            <person name="Brakhage A.A."/>
            <person name="Chen Z."/>
            <person name="Gurr S.J."/>
            <person name="Heiman D."/>
            <person name="Heitman J."/>
            <person name="Kosti I."/>
            <person name="Rossi A."/>
            <person name="Saif S."/>
            <person name="Samalova M."/>
            <person name="Saunders C.W."/>
            <person name="Shea T."/>
            <person name="Summerbell R.C."/>
            <person name="Xu J."/>
            <person name="Young S."/>
            <person name="Zeng Q."/>
            <person name="Birren B.W."/>
            <person name="Cuomo C.A."/>
            <person name="White T.C."/>
        </authorList>
    </citation>
    <scope>NUCLEOTIDE SEQUENCE [LARGE SCALE GENOMIC DNA]</scope>
    <source>
        <strain evidence="3">ATCC MYA-4604 / CBS 118893</strain>
    </source>
</reference>
<dbReference type="STRING" id="535722.E4UUT5"/>
<dbReference type="eggNOG" id="ENOG502SC34">
    <property type="taxonomic scope" value="Eukaryota"/>
</dbReference>
<dbReference type="GeneID" id="10029167"/>
<proteinExistence type="predicted"/>
<evidence type="ECO:0000313" key="2">
    <source>
        <dbReference type="EMBL" id="EFR01052.1"/>
    </source>
</evidence>
<dbReference type="OMA" id="NEYATQP"/>
<accession>E4UUT5</accession>
<sequence length="205" mass="21727">MSQPKGMSSRLLTMKFMQRAAASGVSSNSSPAQSPPASPSGRKRAEDTSSPSSKRRKLAEVIPSEPSIALSNNSDIEAISAAIQAEDSKRSAAIARQAADAGETQWVLEYPPGTLKAATPRKSIGKIEDEEDETTFTGRKSYGGFKKKRQTETPELPETPKSDLNTGSNAEKASLSRSAKTGRISSGGGISANASNKGKNWKNRQ</sequence>
<feature type="region of interest" description="Disordered" evidence="1">
    <location>
        <begin position="1"/>
        <end position="61"/>
    </location>
</feature>
<protein>
    <submittedName>
        <fullName evidence="2">Uncharacterized protein</fullName>
    </submittedName>
</protein>
<dbReference type="HOGENOM" id="CLU_1337217_0_0_1"/>
<gene>
    <name evidence="2" type="ORF">MGYG_04055</name>
</gene>
<feature type="compositionally biased region" description="Low complexity" evidence="1">
    <location>
        <begin position="20"/>
        <end position="32"/>
    </location>
</feature>
<evidence type="ECO:0000313" key="3">
    <source>
        <dbReference type="Proteomes" id="UP000002669"/>
    </source>
</evidence>
<organism evidence="3">
    <name type="scientific">Arthroderma gypseum (strain ATCC MYA-4604 / CBS 118893)</name>
    <name type="common">Microsporum gypseum</name>
    <dbReference type="NCBI Taxonomy" id="535722"/>
    <lineage>
        <taxon>Eukaryota</taxon>
        <taxon>Fungi</taxon>
        <taxon>Dikarya</taxon>
        <taxon>Ascomycota</taxon>
        <taxon>Pezizomycotina</taxon>
        <taxon>Eurotiomycetes</taxon>
        <taxon>Eurotiomycetidae</taxon>
        <taxon>Onygenales</taxon>
        <taxon>Arthrodermataceae</taxon>
        <taxon>Nannizzia</taxon>
    </lineage>
</organism>
<dbReference type="EMBL" id="DS989824">
    <property type="protein sequence ID" value="EFR01052.1"/>
    <property type="molecule type" value="Genomic_DNA"/>
</dbReference>
<dbReference type="RefSeq" id="XP_003173882.1">
    <property type="nucleotide sequence ID" value="XM_003173834.1"/>
</dbReference>